<evidence type="ECO:0000313" key="2">
    <source>
        <dbReference type="Proteomes" id="UP000240572"/>
    </source>
</evidence>
<proteinExistence type="predicted"/>
<evidence type="ECO:0008006" key="3">
    <source>
        <dbReference type="Google" id="ProtNLM"/>
    </source>
</evidence>
<dbReference type="AlphaFoldDB" id="A0A2P8D437"/>
<name>A0A2P8D437_9BACT</name>
<comment type="caution">
    <text evidence="1">The sequence shown here is derived from an EMBL/GenBank/DDBJ whole genome shotgun (WGS) entry which is preliminary data.</text>
</comment>
<gene>
    <name evidence="1" type="ORF">B0I18_10475</name>
</gene>
<protein>
    <recommendedName>
        <fullName evidence="3">Lipocalin-like domain-containing protein</fullName>
    </recommendedName>
</protein>
<dbReference type="Proteomes" id="UP000240572">
    <property type="component" value="Unassembled WGS sequence"/>
</dbReference>
<evidence type="ECO:0000313" key="1">
    <source>
        <dbReference type="EMBL" id="PSK91981.1"/>
    </source>
</evidence>
<keyword evidence="2" id="KW-1185">Reference proteome</keyword>
<dbReference type="RefSeq" id="WP_181358449.1">
    <property type="nucleotide sequence ID" value="NZ_PYGD01000004.1"/>
</dbReference>
<reference evidence="1 2" key="1">
    <citation type="submission" date="2018-03" db="EMBL/GenBank/DDBJ databases">
        <title>Genomic Encyclopedia of Type Strains, Phase III (KMG-III): the genomes of soil and plant-associated and newly described type strains.</title>
        <authorList>
            <person name="Whitman W."/>
        </authorList>
    </citation>
    <scope>NUCLEOTIDE SEQUENCE [LARGE SCALE GENOMIC DNA]</scope>
    <source>
        <strain evidence="1 2">CGMCC 1.12700</strain>
    </source>
</reference>
<organism evidence="1 2">
    <name type="scientific">Taibaiella chishuiensis</name>
    <dbReference type="NCBI Taxonomy" id="1434707"/>
    <lineage>
        <taxon>Bacteria</taxon>
        <taxon>Pseudomonadati</taxon>
        <taxon>Bacteroidota</taxon>
        <taxon>Chitinophagia</taxon>
        <taxon>Chitinophagales</taxon>
        <taxon>Chitinophagaceae</taxon>
        <taxon>Taibaiella</taxon>
    </lineage>
</organism>
<sequence length="184" mass="19971">MMRNPTKIIGIIAALSAVIFYACSKYQDPPKADPVNNGRHYCNDSRAINYNWGFPGTPDNDTCVYPVDSMLGAWVFTDSVFLPNGNLQQVQTRNLNFTSTEDTILTHMAVAGWCPGAPVYVTIDKSGLARVDSVFAGGQLLCTTTDTVRGTFLKKTDRADTLDIDLSVSGTGGATRHKGMALRQ</sequence>
<accession>A0A2P8D437</accession>
<dbReference type="PROSITE" id="PS51257">
    <property type="entry name" value="PROKAR_LIPOPROTEIN"/>
    <property type="match status" value="1"/>
</dbReference>
<dbReference type="EMBL" id="PYGD01000004">
    <property type="protein sequence ID" value="PSK91981.1"/>
    <property type="molecule type" value="Genomic_DNA"/>
</dbReference>